<feature type="transmembrane region" description="Helical" evidence="7">
    <location>
        <begin position="180"/>
        <end position="206"/>
    </location>
</feature>
<evidence type="ECO:0000256" key="5">
    <source>
        <dbReference type="ARBA" id="ARBA00023049"/>
    </source>
</evidence>
<proteinExistence type="inferred from homology"/>
<evidence type="ECO:0000256" key="1">
    <source>
        <dbReference type="ARBA" id="ARBA00022670"/>
    </source>
</evidence>
<sequence length="405" mass="46284">MFLLNTAAQSILWRPAYAPCVRRYDDTWRLAGETFDVRALLTDRAALEWMVSVPCQRRLASWSSAVTVAGLVIVALVTLTVFWFLPTWRLRRLVPVRAASRSELYAELEELRARCRLPVRPKYVIDPSARTKSAVVFGRPGLLVLCLDSGLVKMVRREPATFRTVILHEFAHLRNKDVTLAYATVSLWRVWLALIVLPCAVQWTWLNWTGGPYWALHYGSRGTAVLAVAFVVVARFMRAEVLRNRELCADLDAYRWGADLGLWQRAATAERRARGPVRRWWRHLWRFHPHWQRRYEVLHQLDRGTVFYRWNPSAATSFAFLGCFVLMPSVLLSPQFPPLSGPVHRILFYGTLTVFLVTFGSAVPEKNGSALPSRPERLLWRRSTVILLGAAVVALSFLASFPDAT</sequence>
<evidence type="ECO:0000256" key="6">
    <source>
        <dbReference type="RuleBase" id="RU003983"/>
    </source>
</evidence>
<reference evidence="9 10" key="1">
    <citation type="journal article" date="2019" name="Int. J. Syst. Evol. Microbiol.">
        <title>The Global Catalogue of Microorganisms (GCM) 10K type strain sequencing project: providing services to taxonomists for standard genome sequencing and annotation.</title>
        <authorList>
            <consortium name="The Broad Institute Genomics Platform"/>
            <consortium name="The Broad Institute Genome Sequencing Center for Infectious Disease"/>
            <person name="Wu L."/>
            <person name="Ma J."/>
        </authorList>
    </citation>
    <scope>NUCLEOTIDE SEQUENCE [LARGE SCALE GENOMIC DNA]</scope>
    <source>
        <strain evidence="9 10">JCM 14924</strain>
    </source>
</reference>
<organism evidence="9 10">
    <name type="scientific">Streptomyces bangladeshensis</name>
    <dbReference type="NCBI Taxonomy" id="295352"/>
    <lineage>
        <taxon>Bacteria</taxon>
        <taxon>Bacillati</taxon>
        <taxon>Actinomycetota</taxon>
        <taxon>Actinomycetes</taxon>
        <taxon>Kitasatosporales</taxon>
        <taxon>Streptomycetaceae</taxon>
        <taxon>Streptomyces</taxon>
    </lineage>
</organism>
<keyword evidence="7" id="KW-0812">Transmembrane</keyword>
<keyword evidence="1 6" id="KW-0645">Protease</keyword>
<feature type="transmembrane region" description="Helical" evidence="7">
    <location>
        <begin position="313"/>
        <end position="334"/>
    </location>
</feature>
<dbReference type="EMBL" id="BAAAOQ010000004">
    <property type="protein sequence ID" value="GAA2193456.1"/>
    <property type="molecule type" value="Genomic_DNA"/>
</dbReference>
<feature type="transmembrane region" description="Helical" evidence="7">
    <location>
        <begin position="218"/>
        <end position="237"/>
    </location>
</feature>
<keyword evidence="7" id="KW-1133">Transmembrane helix</keyword>
<comment type="similarity">
    <text evidence="6">Belongs to the peptidase M48 family.</text>
</comment>
<protein>
    <recommendedName>
        <fullName evidence="8">Peptidase M48 domain-containing protein</fullName>
    </recommendedName>
</protein>
<feature type="transmembrane region" description="Helical" evidence="7">
    <location>
        <begin position="346"/>
        <end position="363"/>
    </location>
</feature>
<accession>A0ABN3BEA8</accession>
<evidence type="ECO:0000256" key="2">
    <source>
        <dbReference type="ARBA" id="ARBA00022723"/>
    </source>
</evidence>
<evidence type="ECO:0000256" key="7">
    <source>
        <dbReference type="SAM" id="Phobius"/>
    </source>
</evidence>
<keyword evidence="3 6" id="KW-0378">Hydrolase</keyword>
<dbReference type="InterPro" id="IPR001915">
    <property type="entry name" value="Peptidase_M48"/>
</dbReference>
<keyword evidence="7" id="KW-0472">Membrane</keyword>
<keyword evidence="2" id="KW-0479">Metal-binding</keyword>
<keyword evidence="4 6" id="KW-0862">Zinc</keyword>
<dbReference type="Proteomes" id="UP001501391">
    <property type="component" value="Unassembled WGS sequence"/>
</dbReference>
<feature type="transmembrane region" description="Helical" evidence="7">
    <location>
        <begin position="59"/>
        <end position="85"/>
    </location>
</feature>
<evidence type="ECO:0000313" key="10">
    <source>
        <dbReference type="Proteomes" id="UP001501391"/>
    </source>
</evidence>
<dbReference type="Gene3D" id="3.30.2010.10">
    <property type="entry name" value="Metalloproteases ('zincins'), catalytic domain"/>
    <property type="match status" value="1"/>
</dbReference>
<gene>
    <name evidence="9" type="ORF">GCM10009787_15370</name>
</gene>
<evidence type="ECO:0000256" key="4">
    <source>
        <dbReference type="ARBA" id="ARBA00022833"/>
    </source>
</evidence>
<dbReference type="Pfam" id="PF01435">
    <property type="entry name" value="Peptidase_M48"/>
    <property type="match status" value="1"/>
</dbReference>
<feature type="domain" description="Peptidase M48" evidence="8">
    <location>
        <begin position="102"/>
        <end position="299"/>
    </location>
</feature>
<comment type="cofactor">
    <cofactor evidence="6">
        <name>Zn(2+)</name>
        <dbReference type="ChEBI" id="CHEBI:29105"/>
    </cofactor>
    <text evidence="6">Binds 1 zinc ion per subunit.</text>
</comment>
<feature type="transmembrane region" description="Helical" evidence="7">
    <location>
        <begin position="384"/>
        <end position="401"/>
    </location>
</feature>
<keyword evidence="5 6" id="KW-0482">Metalloprotease</keyword>
<dbReference type="RefSeq" id="WP_346162335.1">
    <property type="nucleotide sequence ID" value="NZ_BAAAOQ010000004.1"/>
</dbReference>
<comment type="caution">
    <text evidence="9">The sequence shown here is derived from an EMBL/GenBank/DDBJ whole genome shotgun (WGS) entry which is preliminary data.</text>
</comment>
<keyword evidence="10" id="KW-1185">Reference proteome</keyword>
<name>A0ABN3BEA8_9ACTN</name>
<evidence type="ECO:0000259" key="8">
    <source>
        <dbReference type="Pfam" id="PF01435"/>
    </source>
</evidence>
<evidence type="ECO:0000256" key="3">
    <source>
        <dbReference type="ARBA" id="ARBA00022801"/>
    </source>
</evidence>
<evidence type="ECO:0000313" key="9">
    <source>
        <dbReference type="EMBL" id="GAA2193456.1"/>
    </source>
</evidence>